<dbReference type="SUPFAM" id="SSF88659">
    <property type="entry name" value="Sigma3 and sigma4 domains of RNA polymerase sigma factors"/>
    <property type="match status" value="1"/>
</dbReference>
<dbReference type="InterPro" id="IPR013324">
    <property type="entry name" value="RNA_pol_sigma_r3/r4-like"/>
</dbReference>
<dbReference type="GO" id="GO:0016987">
    <property type="term" value="F:sigma factor activity"/>
    <property type="evidence" value="ECO:0007669"/>
    <property type="project" value="InterPro"/>
</dbReference>
<dbReference type="GO" id="GO:0003677">
    <property type="term" value="F:DNA binding"/>
    <property type="evidence" value="ECO:0007669"/>
    <property type="project" value="InterPro"/>
</dbReference>
<dbReference type="EMBL" id="CVRQ01000001">
    <property type="protein sequence ID" value="CRL32022.1"/>
    <property type="molecule type" value="Genomic_DNA"/>
</dbReference>
<evidence type="ECO:0000259" key="1">
    <source>
        <dbReference type="Pfam" id="PF08281"/>
    </source>
</evidence>
<protein>
    <recommendedName>
        <fullName evidence="1">RNA polymerase sigma factor 70 region 4 type 2 domain-containing protein</fullName>
    </recommendedName>
</protein>
<accession>A0A0M6W931</accession>
<sequence>MTTINLKRYYPYMTENVMLEVSDEIAAALSMGGRLCDSYRRQKRRNGECSLDTDPGFEVNVLRQPLTPDEYIEARETTFALYDALAQLPPTQARRVYQHYLLGMSKAEIAEAEGVGRSRICCSVERGLAAMKNILKKSM</sequence>
<evidence type="ECO:0000313" key="2">
    <source>
        <dbReference type="EMBL" id="CRL32022.1"/>
    </source>
</evidence>
<dbReference type="InterPro" id="IPR013249">
    <property type="entry name" value="RNA_pol_sigma70_r4_t2"/>
</dbReference>
<feature type="domain" description="RNA polymerase sigma factor 70 region 4 type 2" evidence="1">
    <location>
        <begin position="80"/>
        <end position="117"/>
    </location>
</feature>
<reference evidence="3" key="1">
    <citation type="submission" date="2015-05" db="EMBL/GenBank/DDBJ databases">
        <authorList>
            <consortium name="Pathogen Informatics"/>
        </authorList>
    </citation>
    <scope>NUCLEOTIDE SEQUENCE [LARGE SCALE GENOMIC DNA]</scope>
    <source>
        <strain evidence="3">T1-815</strain>
    </source>
</reference>
<gene>
    <name evidence="2" type="ORF">T1815_02641</name>
</gene>
<dbReference type="Pfam" id="PF08281">
    <property type="entry name" value="Sigma70_r4_2"/>
    <property type="match status" value="1"/>
</dbReference>
<dbReference type="AlphaFoldDB" id="A0A0M6W931"/>
<dbReference type="RefSeq" id="WP_306778297.1">
    <property type="nucleotide sequence ID" value="NZ_CVRQ01000001.1"/>
</dbReference>
<dbReference type="Gene3D" id="1.10.10.10">
    <property type="entry name" value="Winged helix-like DNA-binding domain superfamily/Winged helix DNA-binding domain"/>
    <property type="match status" value="1"/>
</dbReference>
<dbReference type="InterPro" id="IPR036388">
    <property type="entry name" value="WH-like_DNA-bd_sf"/>
</dbReference>
<name>A0A0M6W931_9FIRM</name>
<organism evidence="2 3">
    <name type="scientific">Agathobacter rectalis</name>
    <dbReference type="NCBI Taxonomy" id="39491"/>
    <lineage>
        <taxon>Bacteria</taxon>
        <taxon>Bacillati</taxon>
        <taxon>Bacillota</taxon>
        <taxon>Clostridia</taxon>
        <taxon>Lachnospirales</taxon>
        <taxon>Lachnospiraceae</taxon>
        <taxon>Agathobacter</taxon>
    </lineage>
</organism>
<keyword evidence="3" id="KW-1185">Reference proteome</keyword>
<proteinExistence type="predicted"/>
<evidence type="ECO:0000313" key="3">
    <source>
        <dbReference type="Proteomes" id="UP000049472"/>
    </source>
</evidence>
<dbReference type="Proteomes" id="UP000049472">
    <property type="component" value="Unassembled WGS sequence"/>
</dbReference>
<dbReference type="GO" id="GO:0006352">
    <property type="term" value="P:DNA-templated transcription initiation"/>
    <property type="evidence" value="ECO:0007669"/>
    <property type="project" value="InterPro"/>
</dbReference>